<proteinExistence type="predicted"/>
<dbReference type="Proteomes" id="UP001497382">
    <property type="component" value="Unassembled WGS sequence"/>
</dbReference>
<evidence type="ECO:0000259" key="2">
    <source>
        <dbReference type="Pfam" id="PF00629"/>
    </source>
</evidence>
<evidence type="ECO:0000313" key="3">
    <source>
        <dbReference type="EMBL" id="CAL1293630.1"/>
    </source>
</evidence>
<sequence>MTTFKCLHWTRLLHICYVYGIFLLPQIWKVRSQCTEGYEFGCVWTHDEKSLLRWVPDSESGESFVRLTECPQNECGTAVMHSPWLEPRDRETRLVLHYKLYGTSNVYLRLYLKTEAAGGQQTLFSKEGNYKHTFPKEWKSKEVVIPPVQSRHRLILKANIPYSTSYVAVKGINLDGTIPIITSTSTPPPTTTQSSEDEFTTQPPCITEEAEIFPDILDFLDDYEEEDNRADLYRESEDQYDIEKLKNGYTKVMDPYICRSRKPKKMKFR</sequence>
<feature type="domain" description="MAM" evidence="2">
    <location>
        <begin position="59"/>
        <end position="174"/>
    </location>
</feature>
<protein>
    <recommendedName>
        <fullName evidence="2">MAM domain-containing protein</fullName>
    </recommendedName>
</protein>
<evidence type="ECO:0000313" key="4">
    <source>
        <dbReference type="Proteomes" id="UP001497382"/>
    </source>
</evidence>
<dbReference type="Gene3D" id="2.60.120.200">
    <property type="match status" value="1"/>
</dbReference>
<reference evidence="3 4" key="1">
    <citation type="submission" date="2024-04" db="EMBL/GenBank/DDBJ databases">
        <authorList>
            <person name="Rising A."/>
            <person name="Reimegard J."/>
            <person name="Sonavane S."/>
            <person name="Akerstrom W."/>
            <person name="Nylinder S."/>
            <person name="Hedman E."/>
            <person name="Kallberg Y."/>
        </authorList>
    </citation>
    <scope>NUCLEOTIDE SEQUENCE [LARGE SCALE GENOMIC DNA]</scope>
</reference>
<gene>
    <name evidence="3" type="ORF">LARSCL_LOCUS18307</name>
</gene>
<name>A0AAV2BCM1_9ARAC</name>
<dbReference type="InterPro" id="IPR000998">
    <property type="entry name" value="MAM_dom"/>
</dbReference>
<dbReference type="Pfam" id="PF00629">
    <property type="entry name" value="MAM"/>
    <property type="match status" value="1"/>
</dbReference>
<keyword evidence="4" id="KW-1185">Reference proteome</keyword>
<dbReference type="EMBL" id="CAXIEN010000331">
    <property type="protein sequence ID" value="CAL1293630.1"/>
    <property type="molecule type" value="Genomic_DNA"/>
</dbReference>
<comment type="caution">
    <text evidence="3">The sequence shown here is derived from an EMBL/GenBank/DDBJ whole genome shotgun (WGS) entry which is preliminary data.</text>
</comment>
<feature type="region of interest" description="Disordered" evidence="1">
    <location>
        <begin position="180"/>
        <end position="200"/>
    </location>
</feature>
<dbReference type="GO" id="GO:0016020">
    <property type="term" value="C:membrane"/>
    <property type="evidence" value="ECO:0007669"/>
    <property type="project" value="InterPro"/>
</dbReference>
<organism evidence="3 4">
    <name type="scientific">Larinioides sclopetarius</name>
    <dbReference type="NCBI Taxonomy" id="280406"/>
    <lineage>
        <taxon>Eukaryota</taxon>
        <taxon>Metazoa</taxon>
        <taxon>Ecdysozoa</taxon>
        <taxon>Arthropoda</taxon>
        <taxon>Chelicerata</taxon>
        <taxon>Arachnida</taxon>
        <taxon>Araneae</taxon>
        <taxon>Araneomorphae</taxon>
        <taxon>Entelegynae</taxon>
        <taxon>Araneoidea</taxon>
        <taxon>Araneidae</taxon>
        <taxon>Larinioides</taxon>
    </lineage>
</organism>
<dbReference type="AlphaFoldDB" id="A0AAV2BCM1"/>
<evidence type="ECO:0000256" key="1">
    <source>
        <dbReference type="SAM" id="MobiDB-lite"/>
    </source>
</evidence>
<accession>A0AAV2BCM1</accession>